<evidence type="ECO:0000256" key="11">
    <source>
        <dbReference type="ARBA" id="ARBA00023014"/>
    </source>
</evidence>
<dbReference type="SFLD" id="SFLDG01060">
    <property type="entry name" value="BATS_domain_containing"/>
    <property type="match status" value="1"/>
</dbReference>
<proteinExistence type="inferred from homology"/>
<dbReference type="RefSeq" id="WP_336351749.1">
    <property type="nucleotide sequence ID" value="NZ_JAZAQL010000004.1"/>
</dbReference>
<keyword evidence="4 13" id="KW-0004">4Fe-4S</keyword>
<dbReference type="SUPFAM" id="SSF102114">
    <property type="entry name" value="Radical SAM enzymes"/>
    <property type="match status" value="1"/>
</dbReference>
<evidence type="ECO:0000256" key="1">
    <source>
        <dbReference type="ARBA" id="ARBA00004942"/>
    </source>
</evidence>
<dbReference type="GO" id="GO:0004076">
    <property type="term" value="F:biotin synthase activity"/>
    <property type="evidence" value="ECO:0007669"/>
    <property type="project" value="UniProtKB-EC"/>
</dbReference>
<evidence type="ECO:0000256" key="9">
    <source>
        <dbReference type="ARBA" id="ARBA00022756"/>
    </source>
</evidence>
<keyword evidence="8 13" id="KW-0479">Metal-binding</keyword>
<dbReference type="PANTHER" id="PTHR22976:SF2">
    <property type="entry name" value="BIOTIN SYNTHASE, MITOCHONDRIAL"/>
    <property type="match status" value="1"/>
</dbReference>
<dbReference type="EC" id="2.8.1.6" evidence="3"/>
<dbReference type="GO" id="GO:0051537">
    <property type="term" value="F:2 iron, 2 sulfur cluster binding"/>
    <property type="evidence" value="ECO:0007669"/>
    <property type="project" value="UniProtKB-KW"/>
</dbReference>
<dbReference type="GO" id="GO:0009102">
    <property type="term" value="P:biotin biosynthetic process"/>
    <property type="evidence" value="ECO:0007669"/>
    <property type="project" value="UniProtKB-KW"/>
</dbReference>
<comment type="similarity">
    <text evidence="2">Belongs to the radical SAM superfamily. Biotin synthase family.</text>
</comment>
<dbReference type="GO" id="GO:0046872">
    <property type="term" value="F:metal ion binding"/>
    <property type="evidence" value="ECO:0007669"/>
    <property type="project" value="UniProtKB-KW"/>
</dbReference>
<organism evidence="15 16">
    <name type="scientific">Halorubellus litoreus</name>
    <dbReference type="NCBI Taxonomy" id="755308"/>
    <lineage>
        <taxon>Archaea</taxon>
        <taxon>Methanobacteriati</taxon>
        <taxon>Methanobacteriota</taxon>
        <taxon>Stenosarchaea group</taxon>
        <taxon>Halobacteria</taxon>
        <taxon>Halobacteriales</taxon>
        <taxon>Halorubellaceae</taxon>
        <taxon>Halorubellus</taxon>
    </lineage>
</organism>
<feature type="domain" description="Radical SAM core" evidence="14">
    <location>
        <begin position="53"/>
        <end position="284"/>
    </location>
</feature>
<dbReference type="InterPro" id="IPR002684">
    <property type="entry name" value="Biotin_synth/BioAB"/>
</dbReference>
<evidence type="ECO:0000256" key="4">
    <source>
        <dbReference type="ARBA" id="ARBA00022485"/>
    </source>
</evidence>
<evidence type="ECO:0000256" key="12">
    <source>
        <dbReference type="ARBA" id="ARBA00034078"/>
    </source>
</evidence>
<evidence type="ECO:0000259" key="14">
    <source>
        <dbReference type="PROSITE" id="PS51918"/>
    </source>
</evidence>
<comment type="pathway">
    <text evidence="1">Cofactor biosynthesis; biotin biosynthesis; biotin from 7,8-diaminononanoate: step 2/2.</text>
</comment>
<comment type="cofactor">
    <cofactor evidence="12">
        <name>[2Fe-2S] cluster</name>
        <dbReference type="ChEBI" id="CHEBI:190135"/>
    </cofactor>
</comment>
<evidence type="ECO:0000256" key="3">
    <source>
        <dbReference type="ARBA" id="ARBA00012236"/>
    </source>
</evidence>
<evidence type="ECO:0000256" key="5">
    <source>
        <dbReference type="ARBA" id="ARBA00022679"/>
    </source>
</evidence>
<keyword evidence="5" id="KW-0808">Transferase</keyword>
<sequence>MSQWTGNETVDEAVARTLAGEALTREECLALLDESVDALTEGAAVVRDELAGEGVTTRGLGYVTRGICSQDCGFCAYSARHDADVEQHGVIEREKLRDAAKRAERKGAERFNIVSTRRGADSALRTDEWQEVLGAIETIREETDLEVDACLGFLEPDEAERLAGEGVKHYVHMVETSPRYFEEITSTHTFEERRRTLEVAREAGIDLISGIIVGMGETPVDRVDAARELRDIGIDVFSLNVLSPVAGTPVAEEVGTTPDITREGILQTLAVVRFVHPEIRIDTNTARAPITREEFLEASGNSIQLGDMIHYGDYPVSERESA</sequence>
<evidence type="ECO:0000313" key="16">
    <source>
        <dbReference type="Proteomes" id="UP001596395"/>
    </source>
</evidence>
<dbReference type="Proteomes" id="UP001596395">
    <property type="component" value="Unassembled WGS sequence"/>
</dbReference>
<feature type="binding site" evidence="13">
    <location>
        <position position="72"/>
    </location>
    <ligand>
        <name>[4Fe-4S] cluster</name>
        <dbReference type="ChEBI" id="CHEBI:49883"/>
        <note>4Fe-4S-S-AdoMet</note>
    </ligand>
</feature>
<evidence type="ECO:0000256" key="10">
    <source>
        <dbReference type="ARBA" id="ARBA00023004"/>
    </source>
</evidence>
<dbReference type="EMBL" id="JBHSXN010000004">
    <property type="protein sequence ID" value="MFC6954806.1"/>
    <property type="molecule type" value="Genomic_DNA"/>
</dbReference>
<dbReference type="InterPro" id="IPR058240">
    <property type="entry name" value="rSAM_sf"/>
</dbReference>
<dbReference type="Pfam" id="PF04055">
    <property type="entry name" value="Radical_SAM"/>
    <property type="match status" value="1"/>
</dbReference>
<gene>
    <name evidence="15" type="ORF">ACFQGB_18215</name>
</gene>
<keyword evidence="10 13" id="KW-0408">Iron</keyword>
<reference evidence="15 16" key="1">
    <citation type="journal article" date="2019" name="Int. J. Syst. Evol. Microbiol.">
        <title>The Global Catalogue of Microorganisms (GCM) 10K type strain sequencing project: providing services to taxonomists for standard genome sequencing and annotation.</title>
        <authorList>
            <consortium name="The Broad Institute Genomics Platform"/>
            <consortium name="The Broad Institute Genome Sequencing Center for Infectious Disease"/>
            <person name="Wu L."/>
            <person name="Ma J."/>
        </authorList>
    </citation>
    <scope>NUCLEOTIDE SEQUENCE [LARGE SCALE GENOMIC DNA]</scope>
    <source>
        <strain evidence="15 16">GX26</strain>
    </source>
</reference>
<dbReference type="InterPro" id="IPR010722">
    <property type="entry name" value="BATS_dom"/>
</dbReference>
<feature type="binding site" evidence="13">
    <location>
        <position position="75"/>
    </location>
    <ligand>
        <name>[4Fe-4S] cluster</name>
        <dbReference type="ChEBI" id="CHEBI:49883"/>
        <note>4Fe-4S-S-AdoMet</note>
    </ligand>
</feature>
<dbReference type="PANTHER" id="PTHR22976">
    <property type="entry name" value="BIOTIN SYNTHASE"/>
    <property type="match status" value="1"/>
</dbReference>
<dbReference type="CDD" id="cd01335">
    <property type="entry name" value="Radical_SAM"/>
    <property type="match status" value="1"/>
</dbReference>
<comment type="cofactor">
    <cofactor evidence="13">
        <name>[4Fe-4S] cluster</name>
        <dbReference type="ChEBI" id="CHEBI:49883"/>
    </cofactor>
    <text evidence="13">Binds 1 [4Fe-4S] cluster. The cluster is coordinated with 3 cysteines and an exchangeable S-adenosyl-L-methionine.</text>
</comment>
<keyword evidence="9" id="KW-0093">Biotin biosynthesis</keyword>
<dbReference type="PIRSF" id="PIRSF001619">
    <property type="entry name" value="Biotin_synth"/>
    <property type="match status" value="1"/>
</dbReference>
<evidence type="ECO:0000256" key="13">
    <source>
        <dbReference type="PIRSR" id="PIRSR001619-1"/>
    </source>
</evidence>
<dbReference type="InterPro" id="IPR006638">
    <property type="entry name" value="Elp3/MiaA/NifB-like_rSAM"/>
</dbReference>
<evidence type="ECO:0000256" key="7">
    <source>
        <dbReference type="ARBA" id="ARBA00022714"/>
    </source>
</evidence>
<dbReference type="PROSITE" id="PS51918">
    <property type="entry name" value="RADICAL_SAM"/>
    <property type="match status" value="1"/>
</dbReference>
<keyword evidence="6 13" id="KW-0949">S-adenosyl-L-methionine</keyword>
<keyword evidence="11 13" id="KW-0411">Iron-sulfur</keyword>
<accession>A0ABD5VLA0</accession>
<comment type="caution">
    <text evidence="15">The sequence shown here is derived from an EMBL/GenBank/DDBJ whole genome shotgun (WGS) entry which is preliminary data.</text>
</comment>
<feature type="binding site" evidence="13">
    <location>
        <position position="68"/>
    </location>
    <ligand>
        <name>[4Fe-4S] cluster</name>
        <dbReference type="ChEBI" id="CHEBI:49883"/>
        <note>4Fe-4S-S-AdoMet</note>
    </ligand>
</feature>
<evidence type="ECO:0000256" key="8">
    <source>
        <dbReference type="ARBA" id="ARBA00022723"/>
    </source>
</evidence>
<keyword evidence="16" id="KW-1185">Reference proteome</keyword>
<protein>
    <recommendedName>
        <fullName evidence="3">biotin synthase</fullName>
        <ecNumber evidence="3">2.8.1.6</ecNumber>
    </recommendedName>
</protein>
<name>A0ABD5VLA0_9EURY</name>
<evidence type="ECO:0000256" key="2">
    <source>
        <dbReference type="ARBA" id="ARBA00010765"/>
    </source>
</evidence>
<dbReference type="InterPro" id="IPR007197">
    <property type="entry name" value="rSAM"/>
</dbReference>
<dbReference type="InterPro" id="IPR024177">
    <property type="entry name" value="Biotin_synthase"/>
</dbReference>
<dbReference type="Gene3D" id="3.20.20.70">
    <property type="entry name" value="Aldolase class I"/>
    <property type="match status" value="1"/>
</dbReference>
<keyword evidence="7" id="KW-0001">2Fe-2S</keyword>
<evidence type="ECO:0000313" key="15">
    <source>
        <dbReference type="EMBL" id="MFC6954806.1"/>
    </source>
</evidence>
<dbReference type="InterPro" id="IPR013785">
    <property type="entry name" value="Aldolase_TIM"/>
</dbReference>
<dbReference type="GO" id="GO:0051539">
    <property type="term" value="F:4 iron, 4 sulfur cluster binding"/>
    <property type="evidence" value="ECO:0007669"/>
    <property type="project" value="UniProtKB-KW"/>
</dbReference>
<dbReference type="SFLD" id="SFLDS00029">
    <property type="entry name" value="Radical_SAM"/>
    <property type="match status" value="1"/>
</dbReference>
<dbReference type="SMART" id="SM00729">
    <property type="entry name" value="Elp3"/>
    <property type="match status" value="1"/>
</dbReference>
<evidence type="ECO:0000256" key="6">
    <source>
        <dbReference type="ARBA" id="ARBA00022691"/>
    </source>
</evidence>
<dbReference type="AlphaFoldDB" id="A0ABD5VLA0"/>
<dbReference type="Pfam" id="PF06968">
    <property type="entry name" value="BATS"/>
    <property type="match status" value="1"/>
</dbReference>